<dbReference type="InterPro" id="IPR005119">
    <property type="entry name" value="LysR_subst-bd"/>
</dbReference>
<keyword evidence="4" id="KW-0804">Transcription</keyword>
<dbReference type="Gene3D" id="3.40.190.290">
    <property type="match status" value="1"/>
</dbReference>
<dbReference type="CDD" id="cd05466">
    <property type="entry name" value="PBP2_LTTR_substrate"/>
    <property type="match status" value="1"/>
</dbReference>
<reference evidence="9 10" key="1">
    <citation type="submission" date="2015-03" db="EMBL/GenBank/DDBJ databases">
        <authorList>
            <person name="Murphy D."/>
        </authorList>
    </citation>
    <scope>NUCLEOTIDE SEQUENCE [LARGE SCALE GENOMIC DNA]</scope>
    <source>
        <strain evidence="9 10">D16</strain>
    </source>
</reference>
<dbReference type="PRINTS" id="PR00039">
    <property type="entry name" value="HTHLYSR"/>
</dbReference>
<keyword evidence="2" id="KW-0805">Transcription regulation</keyword>
<evidence type="ECO:0000256" key="2">
    <source>
        <dbReference type="ARBA" id="ARBA00023015"/>
    </source>
</evidence>
<gene>
    <name evidence="9" type="ORF">BN970_06494</name>
</gene>
<proteinExistence type="inferred from homology"/>
<dbReference type="EMBL" id="CTEF01000007">
    <property type="protein sequence ID" value="CQD24506.1"/>
    <property type="molecule type" value="Genomic_DNA"/>
</dbReference>
<evidence type="ECO:0000259" key="8">
    <source>
        <dbReference type="PROSITE" id="PS50931"/>
    </source>
</evidence>
<evidence type="ECO:0000256" key="6">
    <source>
        <dbReference type="ARBA" id="ARBA00056658"/>
    </source>
</evidence>
<dbReference type="InterPro" id="IPR036388">
    <property type="entry name" value="WH-like_DNA-bd_sf"/>
</dbReference>
<dbReference type="GO" id="GO:0005829">
    <property type="term" value="C:cytosol"/>
    <property type="evidence" value="ECO:0007669"/>
    <property type="project" value="TreeGrafter"/>
</dbReference>
<dbReference type="Pfam" id="PF03466">
    <property type="entry name" value="LysR_substrate"/>
    <property type="match status" value="1"/>
</dbReference>
<dbReference type="AlphaFoldDB" id="A0A0U1DXD2"/>
<feature type="domain" description="HTH lysR-type" evidence="8">
    <location>
        <begin position="5"/>
        <end position="62"/>
    </location>
</feature>
<evidence type="ECO:0000256" key="5">
    <source>
        <dbReference type="ARBA" id="ARBA00040885"/>
    </source>
</evidence>
<dbReference type="InterPro" id="IPR000847">
    <property type="entry name" value="LysR_HTH_N"/>
</dbReference>
<accession>A0A0U1DXD2</accession>
<evidence type="ECO:0000313" key="10">
    <source>
        <dbReference type="Proteomes" id="UP000182227"/>
    </source>
</evidence>
<evidence type="ECO:0000256" key="7">
    <source>
        <dbReference type="SAM" id="MobiDB-lite"/>
    </source>
</evidence>
<name>A0A0U1DXD2_9MYCO</name>
<dbReference type="PANTHER" id="PTHR30419">
    <property type="entry name" value="HTH-TYPE TRANSCRIPTIONAL REGULATOR YBHD"/>
    <property type="match status" value="1"/>
</dbReference>
<comment type="function">
    <text evidence="6">Required for the induction the katG gene for catalase. Involved in the response to hydrogen peroxide.</text>
</comment>
<dbReference type="PROSITE" id="PS50931">
    <property type="entry name" value="HTH_LYSR"/>
    <property type="match status" value="1"/>
</dbReference>
<dbReference type="PANTHER" id="PTHR30419:SF31">
    <property type="entry name" value="BLR3139 PROTEIN"/>
    <property type="match status" value="1"/>
</dbReference>
<evidence type="ECO:0000313" key="9">
    <source>
        <dbReference type="EMBL" id="CQD24506.1"/>
    </source>
</evidence>
<dbReference type="InterPro" id="IPR050950">
    <property type="entry name" value="HTH-type_LysR_regulators"/>
</dbReference>
<sequence>MASDVLLKQLDYLLALATERHFGRAAARCHVSQPTLSVAIRRLERELGIVIVQRGQRFEGFTEEGQRVVTWAQRIVAERDEMLADIDRMRGRLTVTARIGAIPTAVPTGPFITTEFLRRNPAASVRIEALSSREIARRLADFEIDAGLTYLDDEAPPGTRSVEMYRERYVLVAPADHALMAQPEITWSDAAGLPLCVLTTTMRNRRILDANMAAEGVRYRPVVEADSVDALYAHLTNSPRATIASTAWLPQLGVPSGFAARPMVQHGPRPAIGLVVLDRAPASIVAAALVEVAADLDLGSRIGRRGGSSRGVGRRRTGVTSPTQPGSAVGAGSALTGGVAAGVSGFDGGTDWVTVSPNCMVD</sequence>
<dbReference type="GO" id="GO:0003700">
    <property type="term" value="F:DNA-binding transcription factor activity"/>
    <property type="evidence" value="ECO:0007669"/>
    <property type="project" value="InterPro"/>
</dbReference>
<dbReference type="SUPFAM" id="SSF46785">
    <property type="entry name" value="Winged helix' DNA-binding domain"/>
    <property type="match status" value="1"/>
</dbReference>
<dbReference type="FunFam" id="1.10.10.10:FF:000001">
    <property type="entry name" value="LysR family transcriptional regulator"/>
    <property type="match status" value="1"/>
</dbReference>
<dbReference type="SUPFAM" id="SSF53850">
    <property type="entry name" value="Periplasmic binding protein-like II"/>
    <property type="match status" value="1"/>
</dbReference>
<dbReference type="InterPro" id="IPR036390">
    <property type="entry name" value="WH_DNA-bd_sf"/>
</dbReference>
<dbReference type="Gene3D" id="1.10.10.10">
    <property type="entry name" value="Winged helix-like DNA-binding domain superfamily/Winged helix DNA-binding domain"/>
    <property type="match status" value="1"/>
</dbReference>
<feature type="region of interest" description="Disordered" evidence="7">
    <location>
        <begin position="304"/>
        <end position="332"/>
    </location>
</feature>
<dbReference type="Proteomes" id="UP000182227">
    <property type="component" value="Unassembled WGS sequence"/>
</dbReference>
<dbReference type="GO" id="GO:0003677">
    <property type="term" value="F:DNA binding"/>
    <property type="evidence" value="ECO:0007669"/>
    <property type="project" value="UniProtKB-KW"/>
</dbReference>
<keyword evidence="3" id="KW-0238">DNA-binding</keyword>
<organism evidence="9 10">
    <name type="scientific">Mycolicibacterium conceptionense</name>
    <dbReference type="NCBI Taxonomy" id="451644"/>
    <lineage>
        <taxon>Bacteria</taxon>
        <taxon>Bacillati</taxon>
        <taxon>Actinomycetota</taxon>
        <taxon>Actinomycetes</taxon>
        <taxon>Mycobacteriales</taxon>
        <taxon>Mycobacteriaceae</taxon>
        <taxon>Mycolicibacterium</taxon>
    </lineage>
</organism>
<evidence type="ECO:0000256" key="3">
    <source>
        <dbReference type="ARBA" id="ARBA00023125"/>
    </source>
</evidence>
<protein>
    <recommendedName>
        <fullName evidence="5">Probable hydrogen peroxide-inducible genes activator</fullName>
    </recommendedName>
</protein>
<evidence type="ECO:0000256" key="4">
    <source>
        <dbReference type="ARBA" id="ARBA00023163"/>
    </source>
</evidence>
<comment type="similarity">
    <text evidence="1">Belongs to the LysR transcriptional regulatory family.</text>
</comment>
<dbReference type="Pfam" id="PF00126">
    <property type="entry name" value="HTH_1"/>
    <property type="match status" value="1"/>
</dbReference>
<evidence type="ECO:0000256" key="1">
    <source>
        <dbReference type="ARBA" id="ARBA00009437"/>
    </source>
</evidence>